<dbReference type="RefSeq" id="WP_147144993.1">
    <property type="nucleotide sequence ID" value="NZ_BJXN01000002.1"/>
</dbReference>
<dbReference type="SUPFAM" id="SSF56524">
    <property type="entry name" value="Oxidoreductase molybdopterin-binding domain"/>
    <property type="match status" value="1"/>
</dbReference>
<dbReference type="OrthoDB" id="9778777at2"/>
<organism evidence="2 3">
    <name type="scientific">Oceanithermus desulfurans NBRC 100063</name>
    <dbReference type="NCBI Taxonomy" id="1227550"/>
    <lineage>
        <taxon>Bacteria</taxon>
        <taxon>Thermotogati</taxon>
        <taxon>Deinococcota</taxon>
        <taxon>Deinococci</taxon>
        <taxon>Thermales</taxon>
        <taxon>Thermaceae</taxon>
        <taxon>Oceanithermus</taxon>
    </lineage>
</organism>
<dbReference type="EMBL" id="BJXN01000002">
    <property type="protein sequence ID" value="GEM88805.1"/>
    <property type="molecule type" value="Genomic_DNA"/>
</dbReference>
<name>A0A511RGN2_9DEIN</name>
<sequence length="185" mass="20985">MRDDLPPGQTPTRRFPLFTVDPVAPLAAGAFRLRLLGAVEHRLELGWEELRALGEEMLVHDFHCVTGWTRTATRWQGVPLARVLERARPTAGATHALAWSRGGYSASLPLEDLTAPVVLLAWSLDGAPLPHEHGGPVRLVVPHRYGWKSVKWLAKIQLFEREVEGYWEMRGYHRRGDPWRGERYG</sequence>
<evidence type="ECO:0000259" key="1">
    <source>
        <dbReference type="Pfam" id="PF00174"/>
    </source>
</evidence>
<evidence type="ECO:0000313" key="3">
    <source>
        <dbReference type="Proteomes" id="UP000321827"/>
    </source>
</evidence>
<dbReference type="PANTHER" id="PTHR43032:SF4">
    <property type="entry name" value="OXIDOREDUCTASE MOLYBDOPTERIN-BINDING DOMAIN-CONTAINING PROTEIN"/>
    <property type="match status" value="1"/>
</dbReference>
<feature type="domain" description="Oxidoreductase molybdopterin-binding" evidence="1">
    <location>
        <begin position="27"/>
        <end position="167"/>
    </location>
</feature>
<dbReference type="Proteomes" id="UP000321827">
    <property type="component" value="Unassembled WGS sequence"/>
</dbReference>
<comment type="caution">
    <text evidence="2">The sequence shown here is derived from an EMBL/GenBank/DDBJ whole genome shotgun (WGS) entry which is preliminary data.</text>
</comment>
<dbReference type="Gene3D" id="3.90.420.10">
    <property type="entry name" value="Oxidoreductase, molybdopterin-binding domain"/>
    <property type="match status" value="1"/>
</dbReference>
<dbReference type="InterPro" id="IPR036374">
    <property type="entry name" value="OxRdtase_Mopterin-bd_sf"/>
</dbReference>
<dbReference type="AlphaFoldDB" id="A0A511RGN2"/>
<evidence type="ECO:0000313" key="2">
    <source>
        <dbReference type="EMBL" id="GEM88805.1"/>
    </source>
</evidence>
<dbReference type="PANTHER" id="PTHR43032">
    <property type="entry name" value="PROTEIN-METHIONINE-SULFOXIDE REDUCTASE"/>
    <property type="match status" value="1"/>
</dbReference>
<accession>A0A511RGN2</accession>
<dbReference type="Pfam" id="PF00174">
    <property type="entry name" value="Oxidored_molyb"/>
    <property type="match status" value="1"/>
</dbReference>
<dbReference type="InterPro" id="IPR000572">
    <property type="entry name" value="OxRdtase_Mopterin-bd_dom"/>
</dbReference>
<reference evidence="2 3" key="1">
    <citation type="submission" date="2019-07" db="EMBL/GenBank/DDBJ databases">
        <title>Whole genome shotgun sequence of Oceanithermus desulfurans NBRC 100063.</title>
        <authorList>
            <person name="Hosoyama A."/>
            <person name="Uohara A."/>
            <person name="Ohji S."/>
            <person name="Ichikawa N."/>
        </authorList>
    </citation>
    <scope>NUCLEOTIDE SEQUENCE [LARGE SCALE GENOMIC DNA]</scope>
    <source>
        <strain evidence="2 3">NBRC 100063</strain>
    </source>
</reference>
<proteinExistence type="predicted"/>
<gene>
    <name evidence="2" type="ORF">ODE01S_02390</name>
</gene>
<protein>
    <submittedName>
        <fullName evidence="2">Sulfite oxidase-like oxidoreductase</fullName>
    </submittedName>
</protein>